<dbReference type="PATRIC" id="fig|1341156.4.peg.2555"/>
<protein>
    <submittedName>
        <fullName evidence="1">Uncharacterized protein</fullName>
    </submittedName>
</protein>
<comment type="caution">
    <text evidence="1">The sequence shown here is derived from an EMBL/GenBank/DDBJ whole genome shotgun (WGS) entry which is preliminary data.</text>
</comment>
<reference evidence="1 2" key="1">
    <citation type="submission" date="2013-06" db="EMBL/GenBank/DDBJ databases">
        <title>Rumen cellulosomics: divergent fiber-degrading strategies revealed by comparative genome-wide analysis of six Ruminococcal strains.</title>
        <authorList>
            <person name="Dassa B."/>
            <person name="Borovok I."/>
            <person name="Lamed R."/>
            <person name="Flint H."/>
            <person name="Yeoman C.J."/>
            <person name="White B."/>
            <person name="Bayer E.A."/>
        </authorList>
    </citation>
    <scope>NUCLEOTIDE SEQUENCE [LARGE SCALE GENOMIC DNA]</scope>
    <source>
        <strain evidence="1 2">SY3</strain>
    </source>
</reference>
<dbReference type="AlphaFoldDB" id="A0A011WNJ2"/>
<evidence type="ECO:0000313" key="1">
    <source>
        <dbReference type="EMBL" id="EXM38540.1"/>
    </source>
</evidence>
<sequence>MVVKDGNDFKITSINGSEITITFQEAFEVMRAVERHYYEEDVRDMLDDLGLSVTDTELDNIIEEYEDRMSDDDSWRDVLRSIIKEFKEAN</sequence>
<proteinExistence type="predicted"/>
<organism evidence="1 2">
    <name type="scientific">Ruminococcus albus SY3</name>
    <dbReference type="NCBI Taxonomy" id="1341156"/>
    <lineage>
        <taxon>Bacteria</taxon>
        <taxon>Bacillati</taxon>
        <taxon>Bacillota</taxon>
        <taxon>Clostridia</taxon>
        <taxon>Eubacteriales</taxon>
        <taxon>Oscillospiraceae</taxon>
        <taxon>Ruminococcus</taxon>
    </lineage>
</organism>
<dbReference type="Proteomes" id="UP000021369">
    <property type="component" value="Unassembled WGS sequence"/>
</dbReference>
<evidence type="ECO:0000313" key="2">
    <source>
        <dbReference type="Proteomes" id="UP000021369"/>
    </source>
</evidence>
<keyword evidence="2" id="KW-1185">Reference proteome</keyword>
<name>A0A011WNJ2_RUMAL</name>
<accession>A0A011WNJ2</accession>
<dbReference type="EMBL" id="JEOB01000004">
    <property type="protein sequence ID" value="EXM38540.1"/>
    <property type="molecule type" value="Genomic_DNA"/>
</dbReference>
<gene>
    <name evidence="1" type="ORF">RASY3_14555</name>
</gene>
<dbReference type="RefSeq" id="WP_037289359.1">
    <property type="nucleotide sequence ID" value="NZ_JEOB01000004.1"/>
</dbReference>